<dbReference type="SUPFAM" id="SSF56801">
    <property type="entry name" value="Acetyl-CoA synthetase-like"/>
    <property type="match status" value="1"/>
</dbReference>
<dbReference type="InterPro" id="IPR020845">
    <property type="entry name" value="AMP-binding_CS"/>
</dbReference>
<dbReference type="PROSITE" id="PS00455">
    <property type="entry name" value="AMP_BINDING"/>
    <property type="match status" value="1"/>
</dbReference>
<dbReference type="Pfam" id="PF00501">
    <property type="entry name" value="AMP-binding"/>
    <property type="match status" value="1"/>
</dbReference>
<evidence type="ECO:0000313" key="4">
    <source>
        <dbReference type="EMBL" id="KAF2232054.1"/>
    </source>
</evidence>
<name>A0A6A6H1U8_VIRVR</name>
<evidence type="ECO:0000313" key="5">
    <source>
        <dbReference type="Proteomes" id="UP000800092"/>
    </source>
</evidence>
<dbReference type="InterPro" id="IPR042099">
    <property type="entry name" value="ANL_N_sf"/>
</dbReference>
<protein>
    <submittedName>
        <fullName evidence="4">Acetyl-CoA synthetase-like protein</fullName>
    </submittedName>
</protein>
<reference evidence="4" key="1">
    <citation type="journal article" date="2020" name="Stud. Mycol.">
        <title>101 Dothideomycetes genomes: a test case for predicting lifestyles and emergence of pathogens.</title>
        <authorList>
            <person name="Haridas S."/>
            <person name="Albert R."/>
            <person name="Binder M."/>
            <person name="Bloem J."/>
            <person name="Labutti K."/>
            <person name="Salamov A."/>
            <person name="Andreopoulos B."/>
            <person name="Baker S."/>
            <person name="Barry K."/>
            <person name="Bills G."/>
            <person name="Bluhm B."/>
            <person name="Cannon C."/>
            <person name="Castanera R."/>
            <person name="Culley D."/>
            <person name="Daum C."/>
            <person name="Ezra D."/>
            <person name="Gonzalez J."/>
            <person name="Henrissat B."/>
            <person name="Kuo A."/>
            <person name="Liang C."/>
            <person name="Lipzen A."/>
            <person name="Lutzoni F."/>
            <person name="Magnuson J."/>
            <person name="Mondo S."/>
            <person name="Nolan M."/>
            <person name="Ohm R."/>
            <person name="Pangilinan J."/>
            <person name="Park H.-J."/>
            <person name="Ramirez L."/>
            <person name="Alfaro M."/>
            <person name="Sun H."/>
            <person name="Tritt A."/>
            <person name="Yoshinaga Y."/>
            <person name="Zwiers L.-H."/>
            <person name="Turgeon B."/>
            <person name="Goodwin S."/>
            <person name="Spatafora J."/>
            <person name="Crous P."/>
            <person name="Grigoriev I."/>
        </authorList>
    </citation>
    <scope>NUCLEOTIDE SEQUENCE</scope>
    <source>
        <strain evidence="4">Tuck. ex Michener</strain>
    </source>
</reference>
<evidence type="ECO:0000256" key="1">
    <source>
        <dbReference type="ARBA" id="ARBA00022741"/>
    </source>
</evidence>
<gene>
    <name evidence="4" type="ORF">EV356DRAFT_450897</name>
</gene>
<dbReference type="GO" id="GO:0005524">
    <property type="term" value="F:ATP binding"/>
    <property type="evidence" value="ECO:0007669"/>
    <property type="project" value="UniProtKB-KW"/>
</dbReference>
<dbReference type="Proteomes" id="UP000800092">
    <property type="component" value="Unassembled WGS sequence"/>
</dbReference>
<keyword evidence="5" id="KW-1185">Reference proteome</keyword>
<proteinExistence type="predicted"/>
<dbReference type="PANTHER" id="PTHR43272">
    <property type="entry name" value="LONG-CHAIN-FATTY-ACID--COA LIGASE"/>
    <property type="match status" value="1"/>
</dbReference>
<evidence type="ECO:0000256" key="2">
    <source>
        <dbReference type="ARBA" id="ARBA00022840"/>
    </source>
</evidence>
<sequence length="705" mass="78151">MALGLERAAEYYREPPPGQHHGVKVPGSEEQGRTAVYRHWLFQDELCVTLDPSIRTLHDLFEQAATRYPRNRCLGRRPYNPATKAFENYIWEDYQTVQRRRANFGIGIVELHKRIDVTGSQYGIGLWCQNRPEWQIVDLGCSSQSLFTVSLYDTLGPDTTEYIINHAELACVAASLNHIPTLLKLKPRLPTLKIIVCLDPIDAGEQAGQSKADLLNSIGKDLGVHIHYIRDVEAIGAASAQPYNPPKPTDIATINYTSGTTGNPKGVVLTHQNAISGASSSLVLASPKPGGTVLSYLPLAHIYERVSEHASMWVGGGTAYFHGNIVELVDDLKLVRPDAFISVPRLYNRFGSAIKAATVQQPGIRGSISQYILNTKQANLANPTNPTNKHTLYDRVWGRRVASALGLERTRTMISGSAPIDPSLHQFLRVVFANHFMQGYGLTETYAVGLGQLPGDFSSGNCGAPGSCSELCLQDVPDMEYLTTDKPHPRGELLVRGPTVFREYFKNEAETKKAMLPGGWFRTGDVCAIDEMGRFKVIDRVKNVLKLAQGEYVSPERIENAYLAALSFLQMAYVHGDSGRDSLVAIFGVDPAIFPAWATEVLGREVKGAEVDGGESIREACTDVKVREKVWEQLERVGKKQKFNKWERVKKVALMVEPFTVENELLTPTLKLKRPQTAKKYRSTLDQLYEEVEAEGSKGSIQARL</sequence>
<dbReference type="Gene3D" id="3.40.50.12780">
    <property type="entry name" value="N-terminal domain of ligase-like"/>
    <property type="match status" value="1"/>
</dbReference>
<organism evidence="4 5">
    <name type="scientific">Viridothelium virens</name>
    <name type="common">Speckled blister lichen</name>
    <name type="synonym">Trypethelium virens</name>
    <dbReference type="NCBI Taxonomy" id="1048519"/>
    <lineage>
        <taxon>Eukaryota</taxon>
        <taxon>Fungi</taxon>
        <taxon>Dikarya</taxon>
        <taxon>Ascomycota</taxon>
        <taxon>Pezizomycotina</taxon>
        <taxon>Dothideomycetes</taxon>
        <taxon>Dothideomycetes incertae sedis</taxon>
        <taxon>Trypetheliales</taxon>
        <taxon>Trypetheliaceae</taxon>
        <taxon>Viridothelium</taxon>
    </lineage>
</organism>
<dbReference type="PANTHER" id="PTHR43272:SF33">
    <property type="entry name" value="AMP-BINDING DOMAIN-CONTAINING PROTEIN-RELATED"/>
    <property type="match status" value="1"/>
</dbReference>
<keyword evidence="1" id="KW-0547">Nucleotide-binding</keyword>
<accession>A0A6A6H1U8</accession>
<dbReference type="GO" id="GO:0004467">
    <property type="term" value="F:long-chain fatty acid-CoA ligase activity"/>
    <property type="evidence" value="ECO:0007669"/>
    <property type="project" value="TreeGrafter"/>
</dbReference>
<dbReference type="InterPro" id="IPR000873">
    <property type="entry name" value="AMP-dep_synth/lig_dom"/>
</dbReference>
<dbReference type="EMBL" id="ML991819">
    <property type="protein sequence ID" value="KAF2232054.1"/>
    <property type="molecule type" value="Genomic_DNA"/>
</dbReference>
<evidence type="ECO:0000259" key="3">
    <source>
        <dbReference type="Pfam" id="PF00501"/>
    </source>
</evidence>
<dbReference type="AlphaFoldDB" id="A0A6A6H1U8"/>
<dbReference type="GO" id="GO:0016020">
    <property type="term" value="C:membrane"/>
    <property type="evidence" value="ECO:0007669"/>
    <property type="project" value="TreeGrafter"/>
</dbReference>
<keyword evidence="2" id="KW-0067">ATP-binding</keyword>
<feature type="domain" description="AMP-dependent synthetase/ligase" evidence="3">
    <location>
        <begin position="63"/>
        <end position="505"/>
    </location>
</feature>
<dbReference type="OrthoDB" id="1700726at2759"/>
<dbReference type="GO" id="GO:0005783">
    <property type="term" value="C:endoplasmic reticulum"/>
    <property type="evidence" value="ECO:0007669"/>
    <property type="project" value="TreeGrafter"/>
</dbReference>